<dbReference type="InterPro" id="IPR035919">
    <property type="entry name" value="EAL_sf"/>
</dbReference>
<keyword evidence="4" id="KW-0973">c-di-GMP</keyword>
<evidence type="ECO:0000259" key="11">
    <source>
        <dbReference type="PROSITE" id="PS50883"/>
    </source>
</evidence>
<dbReference type="Proteomes" id="UP001555342">
    <property type="component" value="Unassembled WGS sequence"/>
</dbReference>
<keyword evidence="6 12" id="KW-0378">Hydrolase</keyword>
<reference evidence="12 13" key="1">
    <citation type="submission" date="2024-07" db="EMBL/GenBank/DDBJ databases">
        <authorList>
            <person name="Wang L."/>
        </authorList>
    </citation>
    <scope>NUCLEOTIDE SEQUENCE [LARGE SCALE GENOMIC DNA]</scope>
    <source>
        <strain evidence="12 13">WL359</strain>
    </source>
</reference>
<comment type="catalytic activity">
    <reaction evidence="9">
        <text>3',3'-c-di-GMP + H2O = 5'-phosphoguanylyl(3'-&gt;5')guanosine + H(+)</text>
        <dbReference type="Rhea" id="RHEA:24902"/>
        <dbReference type="ChEBI" id="CHEBI:15377"/>
        <dbReference type="ChEBI" id="CHEBI:15378"/>
        <dbReference type="ChEBI" id="CHEBI:58754"/>
        <dbReference type="ChEBI" id="CHEBI:58805"/>
        <dbReference type="EC" id="3.1.4.52"/>
    </reaction>
</comment>
<evidence type="ECO:0000313" key="12">
    <source>
        <dbReference type="EMBL" id="MEW7311664.1"/>
    </source>
</evidence>
<evidence type="ECO:0000256" key="10">
    <source>
        <dbReference type="SAM" id="Phobius"/>
    </source>
</evidence>
<evidence type="ECO:0000313" key="13">
    <source>
        <dbReference type="Proteomes" id="UP001555342"/>
    </source>
</evidence>
<dbReference type="CDD" id="cd01948">
    <property type="entry name" value="EAL"/>
    <property type="match status" value="1"/>
</dbReference>
<dbReference type="SMART" id="SM00052">
    <property type="entry name" value="EAL"/>
    <property type="match status" value="1"/>
</dbReference>
<evidence type="ECO:0000256" key="2">
    <source>
        <dbReference type="ARBA" id="ARBA00012282"/>
    </source>
</evidence>
<protein>
    <recommendedName>
        <fullName evidence="2">cyclic-guanylate-specific phosphodiesterase</fullName>
        <ecNumber evidence="2">3.1.4.52</ecNumber>
    </recommendedName>
</protein>
<keyword evidence="7 10" id="KW-1133">Transmembrane helix</keyword>
<comment type="caution">
    <text evidence="12">The sequence shown here is derived from an EMBL/GenBank/DDBJ whole genome shotgun (WGS) entry which is preliminary data.</text>
</comment>
<gene>
    <name evidence="12" type="ORF">AB1E22_02825</name>
</gene>
<proteinExistence type="predicted"/>
<evidence type="ECO:0000256" key="1">
    <source>
        <dbReference type="ARBA" id="ARBA00004651"/>
    </source>
</evidence>
<dbReference type="InterPro" id="IPR001633">
    <property type="entry name" value="EAL_dom"/>
</dbReference>
<evidence type="ECO:0000256" key="7">
    <source>
        <dbReference type="ARBA" id="ARBA00022989"/>
    </source>
</evidence>
<dbReference type="Pfam" id="PF00563">
    <property type="entry name" value="EAL"/>
    <property type="match status" value="1"/>
</dbReference>
<dbReference type="RefSeq" id="WP_367593998.1">
    <property type="nucleotide sequence ID" value="NZ_JBFMVT010000002.1"/>
</dbReference>
<accession>A0ABV3NQ59</accession>
<feature type="transmembrane region" description="Helical" evidence="10">
    <location>
        <begin position="243"/>
        <end position="263"/>
    </location>
</feature>
<dbReference type="NCBIfam" id="NF007839">
    <property type="entry name" value="PRK10551.1"/>
    <property type="match status" value="1"/>
</dbReference>
<dbReference type="PANTHER" id="PTHR33121">
    <property type="entry name" value="CYCLIC DI-GMP PHOSPHODIESTERASE PDEF"/>
    <property type="match status" value="1"/>
</dbReference>
<keyword evidence="13" id="KW-1185">Reference proteome</keyword>
<keyword evidence="5 10" id="KW-0812">Transmembrane</keyword>
<name>A0ABV3NQ59_9ENTR</name>
<organism evidence="12 13">
    <name type="scientific">Buttiauxella gaviniae</name>
    <dbReference type="NCBI Taxonomy" id="82990"/>
    <lineage>
        <taxon>Bacteria</taxon>
        <taxon>Pseudomonadati</taxon>
        <taxon>Pseudomonadota</taxon>
        <taxon>Gammaproteobacteria</taxon>
        <taxon>Enterobacterales</taxon>
        <taxon>Enterobacteriaceae</taxon>
        <taxon>Buttiauxella</taxon>
    </lineage>
</organism>
<keyword evidence="8 10" id="KW-0472">Membrane</keyword>
<dbReference type="GO" id="GO:0071111">
    <property type="term" value="F:cyclic-guanylate-specific phosphodiesterase activity"/>
    <property type="evidence" value="ECO:0007669"/>
    <property type="project" value="UniProtKB-EC"/>
</dbReference>
<dbReference type="SUPFAM" id="SSF141868">
    <property type="entry name" value="EAL domain-like"/>
    <property type="match status" value="1"/>
</dbReference>
<evidence type="ECO:0000256" key="5">
    <source>
        <dbReference type="ARBA" id="ARBA00022692"/>
    </source>
</evidence>
<dbReference type="InterPro" id="IPR050706">
    <property type="entry name" value="Cyclic-di-GMP_PDE-like"/>
</dbReference>
<evidence type="ECO:0000256" key="8">
    <source>
        <dbReference type="ARBA" id="ARBA00023136"/>
    </source>
</evidence>
<evidence type="ECO:0000256" key="6">
    <source>
        <dbReference type="ARBA" id="ARBA00022801"/>
    </source>
</evidence>
<dbReference type="Pfam" id="PF12792">
    <property type="entry name" value="CSS-motif"/>
    <property type="match status" value="1"/>
</dbReference>
<evidence type="ECO:0000256" key="3">
    <source>
        <dbReference type="ARBA" id="ARBA00022475"/>
    </source>
</evidence>
<dbReference type="EMBL" id="JBFMVT010000002">
    <property type="protein sequence ID" value="MEW7311664.1"/>
    <property type="molecule type" value="Genomic_DNA"/>
</dbReference>
<dbReference type="PANTHER" id="PTHR33121:SF73">
    <property type="entry name" value="CYCLIC DI-GMP PHOSPHODIESTERASE PDEN-RELATED"/>
    <property type="match status" value="1"/>
</dbReference>
<dbReference type="PROSITE" id="PS50883">
    <property type="entry name" value="EAL"/>
    <property type="match status" value="1"/>
</dbReference>
<evidence type="ECO:0000256" key="4">
    <source>
        <dbReference type="ARBA" id="ARBA00022636"/>
    </source>
</evidence>
<feature type="domain" description="EAL" evidence="11">
    <location>
        <begin position="266"/>
        <end position="519"/>
    </location>
</feature>
<comment type="subcellular location">
    <subcellularLocation>
        <location evidence="1">Cell membrane</location>
        <topology evidence="1">Multi-pass membrane protein</topology>
    </subcellularLocation>
</comment>
<sequence>MFSKNIFSRYFTSVRQIAVFSILAGVLAGLLIGGITSLTLHSKREAGYDTLTQDIREYLDSFFQDLQSTITSIQSLTLSDCHQVSGELTSRAAFNANVRAFILVRNGQAYCSSATGSMLMDMHQFVPDININENIDVAIMEGTTMMPGKPTIAAWFKNPVIEGRGVFATLNVNLTPYLLFTTNQNDVVSMAIIASDKALTTISSNVMNVSELPAHPTRVIAIQDYPIKIALYGETWPLEDIQISVLTGLVFGILSGALCAYLLTMRLRSGKEILTGIKRGQFYVVYQPVVDATQLKMTGVEVLMRWNHPIAGSIPPDAFIAFAEAQQLIVPLTRHLFELIARDAKKLQHVLPPGARLGVNLAPSHLHSPTFKEDIQAFAASMPPHHFQLIFEITERDMVKENEASCLFTWMHEQGFEIAVDDFGTGHSALIYLERFNLDYLKIDRGFVNSIGLETVTSPVLDAVLTLARKLSMTTVAEGVETPEQAKWLIEKGVNYLQGFYFARPLTIEQLQEWEGQQKEYDALPGARRITQ</sequence>
<dbReference type="Gene3D" id="3.20.20.450">
    <property type="entry name" value="EAL domain"/>
    <property type="match status" value="1"/>
</dbReference>
<evidence type="ECO:0000256" key="9">
    <source>
        <dbReference type="ARBA" id="ARBA00034290"/>
    </source>
</evidence>
<keyword evidence="3" id="KW-1003">Cell membrane</keyword>
<dbReference type="InterPro" id="IPR024744">
    <property type="entry name" value="CSS-motif_dom"/>
</dbReference>
<dbReference type="EC" id="3.1.4.52" evidence="2"/>